<accession>A0A139N4D8</accession>
<organism evidence="1 2">
    <name type="scientific">Streptococcus cristatus</name>
    <dbReference type="NCBI Taxonomy" id="45634"/>
    <lineage>
        <taxon>Bacteria</taxon>
        <taxon>Bacillati</taxon>
        <taxon>Bacillota</taxon>
        <taxon>Bacilli</taxon>
        <taxon>Lactobacillales</taxon>
        <taxon>Streptococcaceae</taxon>
        <taxon>Streptococcus</taxon>
    </lineage>
</organism>
<dbReference type="AlphaFoldDB" id="A0A139N4D8"/>
<dbReference type="STRING" id="45634.SCRDD08_00332"/>
<name>A0A139N4D8_STRCR</name>
<dbReference type="EMBL" id="LQRD01000017">
    <property type="protein sequence ID" value="KXT70898.1"/>
    <property type="molecule type" value="Genomic_DNA"/>
</dbReference>
<comment type="caution">
    <text evidence="1">The sequence shown here is derived from an EMBL/GenBank/DDBJ whole genome shotgun (WGS) entry which is preliminary data.</text>
</comment>
<dbReference type="Proteomes" id="UP000070377">
    <property type="component" value="Unassembled WGS sequence"/>
</dbReference>
<sequence length="59" mass="6986">MGFAVYINEIIDNPKLTFVPFQTEGDKRFYLIWPERQDQTATEKTSLDEIEAQVYEIEN</sequence>
<dbReference type="PATRIC" id="fig|45634.12.peg.344"/>
<evidence type="ECO:0000313" key="1">
    <source>
        <dbReference type="EMBL" id="KXT70898.1"/>
    </source>
</evidence>
<evidence type="ECO:0000313" key="2">
    <source>
        <dbReference type="Proteomes" id="UP000070377"/>
    </source>
</evidence>
<proteinExistence type="predicted"/>
<reference evidence="1 2" key="1">
    <citation type="submission" date="2016-01" db="EMBL/GenBank/DDBJ databases">
        <title>Highly variable Streptococcus oralis are common among viridans streptococci isolated from primates.</title>
        <authorList>
            <person name="Denapaite D."/>
            <person name="Rieger M."/>
            <person name="Koendgen S."/>
            <person name="Brueckner R."/>
            <person name="Ochigava I."/>
            <person name="Kappeler P."/>
            <person name="Maetz-Rensing K."/>
            <person name="Leendertz F."/>
            <person name="Hakenbeck R."/>
        </authorList>
    </citation>
    <scope>NUCLEOTIDE SEQUENCE [LARGE SCALE GENOMIC DNA]</scope>
    <source>
        <strain evidence="1 2">DD08</strain>
    </source>
</reference>
<dbReference type="RefSeq" id="WP_061422142.1">
    <property type="nucleotide sequence ID" value="NZ_KQ969062.1"/>
</dbReference>
<protein>
    <submittedName>
        <fullName evidence="1">Uncharacterized protein</fullName>
    </submittedName>
</protein>
<gene>
    <name evidence="1" type="ORF">SCRDD08_00332</name>
</gene>